<evidence type="ECO:0000313" key="5">
    <source>
        <dbReference type="Proteomes" id="UP000792457"/>
    </source>
</evidence>
<dbReference type="SMART" id="SM00209">
    <property type="entry name" value="TSP1"/>
    <property type="match status" value="1"/>
</dbReference>
<evidence type="ECO:0000256" key="3">
    <source>
        <dbReference type="SAM" id="MobiDB-lite"/>
    </source>
</evidence>
<evidence type="ECO:0000256" key="1">
    <source>
        <dbReference type="ARBA" id="ARBA00004613"/>
    </source>
</evidence>
<dbReference type="InterPro" id="IPR036383">
    <property type="entry name" value="TSP1_rpt_sf"/>
</dbReference>
<evidence type="ECO:0000256" key="2">
    <source>
        <dbReference type="ARBA" id="ARBA00022525"/>
    </source>
</evidence>
<feature type="compositionally biased region" description="Basic and acidic residues" evidence="3">
    <location>
        <begin position="51"/>
        <end position="62"/>
    </location>
</feature>
<feature type="compositionally biased region" description="Acidic residues" evidence="3">
    <location>
        <begin position="207"/>
        <end position="231"/>
    </location>
</feature>
<dbReference type="InterPro" id="IPR000884">
    <property type="entry name" value="TSP1_rpt"/>
</dbReference>
<reference evidence="4" key="2">
    <citation type="submission" date="2017-10" db="EMBL/GenBank/DDBJ databases">
        <title>Ladona fulva Genome sequencing and assembly.</title>
        <authorList>
            <person name="Murali S."/>
            <person name="Richards S."/>
            <person name="Bandaranaike D."/>
            <person name="Bellair M."/>
            <person name="Blankenburg K."/>
            <person name="Chao H."/>
            <person name="Dinh H."/>
            <person name="Doddapaneni H."/>
            <person name="Dugan-Rocha S."/>
            <person name="Elkadiri S."/>
            <person name="Gnanaolivu R."/>
            <person name="Hernandez B."/>
            <person name="Skinner E."/>
            <person name="Javaid M."/>
            <person name="Lee S."/>
            <person name="Li M."/>
            <person name="Ming W."/>
            <person name="Munidasa M."/>
            <person name="Muniz J."/>
            <person name="Nguyen L."/>
            <person name="Hughes D."/>
            <person name="Osuji N."/>
            <person name="Pu L.-L."/>
            <person name="Puazo M."/>
            <person name="Qu C."/>
            <person name="Quiroz J."/>
            <person name="Raj R."/>
            <person name="Weissenberger G."/>
            <person name="Xin Y."/>
            <person name="Zou X."/>
            <person name="Han Y."/>
            <person name="Worley K."/>
            <person name="Muzny D."/>
            <person name="Gibbs R."/>
        </authorList>
    </citation>
    <scope>NUCLEOTIDE SEQUENCE</scope>
    <source>
        <strain evidence="4">Sampled in the wild</strain>
    </source>
</reference>
<organism evidence="4 5">
    <name type="scientific">Ladona fulva</name>
    <name type="common">Scarce chaser dragonfly</name>
    <name type="synonym">Libellula fulva</name>
    <dbReference type="NCBI Taxonomy" id="123851"/>
    <lineage>
        <taxon>Eukaryota</taxon>
        <taxon>Metazoa</taxon>
        <taxon>Ecdysozoa</taxon>
        <taxon>Arthropoda</taxon>
        <taxon>Hexapoda</taxon>
        <taxon>Insecta</taxon>
        <taxon>Pterygota</taxon>
        <taxon>Palaeoptera</taxon>
        <taxon>Odonata</taxon>
        <taxon>Epiprocta</taxon>
        <taxon>Anisoptera</taxon>
        <taxon>Libelluloidea</taxon>
        <taxon>Libellulidae</taxon>
        <taxon>Ladona</taxon>
    </lineage>
</organism>
<dbReference type="GO" id="GO:0031012">
    <property type="term" value="C:extracellular matrix"/>
    <property type="evidence" value="ECO:0007669"/>
    <property type="project" value="TreeGrafter"/>
</dbReference>
<dbReference type="PROSITE" id="PS50092">
    <property type="entry name" value="TSP1"/>
    <property type="match status" value="1"/>
</dbReference>
<sequence>MPDPASSRARQIRPLIPPFRLSDPRRHFSEDGWQFRRNEKLSECPGGVEVDDSHSSTSEKRSGISSGTSSIVPAPGARPVLGWSPWSEWSTCSRSCDGGASFQLRRCNAPTGCRGGDAVRYKICNMQPCPESRDFREQQCEAFNETPRDGVFYRWVPHHDDSEPCALICRAEHRVKKVVKSLPPPAFVVDEDEKDLISHTSQRPKESEEEAEEREEEEGGEEEKDEEEEERDPSAAMADDPRQESPQSTSPPSFRKSSEVEDNVDDELEVVDPPLIAKLSHKVLDGTRCRSGSLDMCISGQCQVSAILRIIVAPETIADSQTEPLFPCTVVPGVRS</sequence>
<gene>
    <name evidence="4" type="ORF">J437_LFUL000681</name>
</gene>
<feature type="region of interest" description="Disordered" evidence="3">
    <location>
        <begin position="1"/>
        <end position="26"/>
    </location>
</feature>
<dbReference type="EMBL" id="KZ308327">
    <property type="protein sequence ID" value="KAG8227581.1"/>
    <property type="molecule type" value="Genomic_DNA"/>
</dbReference>
<proteinExistence type="predicted"/>
<keyword evidence="2" id="KW-0964">Secreted</keyword>
<dbReference type="GO" id="GO:0005576">
    <property type="term" value="C:extracellular region"/>
    <property type="evidence" value="ECO:0007669"/>
    <property type="project" value="UniProtKB-SubCell"/>
</dbReference>
<reference evidence="4" key="1">
    <citation type="submission" date="2013-04" db="EMBL/GenBank/DDBJ databases">
        <authorList>
            <person name="Qu J."/>
            <person name="Murali S.C."/>
            <person name="Bandaranaike D."/>
            <person name="Bellair M."/>
            <person name="Blankenburg K."/>
            <person name="Chao H."/>
            <person name="Dinh H."/>
            <person name="Doddapaneni H."/>
            <person name="Downs B."/>
            <person name="Dugan-Rocha S."/>
            <person name="Elkadiri S."/>
            <person name="Gnanaolivu R.D."/>
            <person name="Hernandez B."/>
            <person name="Javaid M."/>
            <person name="Jayaseelan J.C."/>
            <person name="Lee S."/>
            <person name="Li M."/>
            <person name="Ming W."/>
            <person name="Munidasa M."/>
            <person name="Muniz J."/>
            <person name="Nguyen L."/>
            <person name="Ongeri F."/>
            <person name="Osuji N."/>
            <person name="Pu L.-L."/>
            <person name="Puazo M."/>
            <person name="Qu C."/>
            <person name="Quiroz J."/>
            <person name="Raj R."/>
            <person name="Weissenberger G."/>
            <person name="Xin Y."/>
            <person name="Zou X."/>
            <person name="Han Y."/>
            <person name="Richards S."/>
            <person name="Worley K."/>
            <person name="Muzny D."/>
            <person name="Gibbs R."/>
        </authorList>
    </citation>
    <scope>NUCLEOTIDE SEQUENCE</scope>
    <source>
        <strain evidence="4">Sampled in the wild</strain>
    </source>
</reference>
<dbReference type="Proteomes" id="UP000792457">
    <property type="component" value="Unassembled WGS sequence"/>
</dbReference>
<accession>A0A8K0K3C8</accession>
<comment type="caution">
    <text evidence="4">The sequence shown here is derived from an EMBL/GenBank/DDBJ whole genome shotgun (WGS) entry which is preliminary data.</text>
</comment>
<comment type="subcellular location">
    <subcellularLocation>
        <location evidence="1">Secreted</location>
    </subcellularLocation>
</comment>
<dbReference type="Pfam" id="PF00090">
    <property type="entry name" value="TSP_1"/>
    <property type="match status" value="1"/>
</dbReference>
<protein>
    <submittedName>
        <fullName evidence="4">Uncharacterized protein</fullName>
    </submittedName>
</protein>
<name>A0A8K0K3C8_LADFU</name>
<feature type="region of interest" description="Disordered" evidence="3">
    <location>
        <begin position="190"/>
        <end position="262"/>
    </location>
</feature>
<evidence type="ECO:0000313" key="4">
    <source>
        <dbReference type="EMBL" id="KAG8227581.1"/>
    </source>
</evidence>
<dbReference type="PANTHER" id="PTHR13723">
    <property type="entry name" value="ADAMTS A DISINTEGRIN AND METALLOPROTEASE WITH THROMBOSPONDIN MOTIFS PROTEASE"/>
    <property type="match status" value="1"/>
</dbReference>
<dbReference type="InterPro" id="IPR050439">
    <property type="entry name" value="ADAMTS_ADAMTS-like"/>
</dbReference>
<feature type="region of interest" description="Disordered" evidence="3">
    <location>
        <begin position="43"/>
        <end position="76"/>
    </location>
</feature>
<dbReference type="SUPFAM" id="SSF82895">
    <property type="entry name" value="TSP-1 type 1 repeat"/>
    <property type="match status" value="1"/>
</dbReference>
<dbReference type="OrthoDB" id="5781878at2759"/>
<dbReference type="Gene3D" id="2.20.100.10">
    <property type="entry name" value="Thrombospondin type-1 (TSP1) repeat"/>
    <property type="match status" value="1"/>
</dbReference>
<dbReference type="PANTHER" id="PTHR13723:SF313">
    <property type="entry name" value="PEPTIDASE M12B DOMAIN-CONTAINING PROTEIN"/>
    <property type="match status" value="1"/>
</dbReference>
<keyword evidence="5" id="KW-1185">Reference proteome</keyword>
<dbReference type="AlphaFoldDB" id="A0A8K0K3C8"/>